<dbReference type="AlphaFoldDB" id="A0A5N6MKC9"/>
<keyword evidence="3" id="KW-1185">Reference proteome</keyword>
<evidence type="ECO:0000313" key="3">
    <source>
        <dbReference type="Proteomes" id="UP000326396"/>
    </source>
</evidence>
<protein>
    <submittedName>
        <fullName evidence="2">Uncharacterized protein</fullName>
    </submittedName>
</protein>
<feature type="compositionally biased region" description="Basic and acidic residues" evidence="1">
    <location>
        <begin position="14"/>
        <end position="25"/>
    </location>
</feature>
<accession>A0A5N6MKC9</accession>
<evidence type="ECO:0000313" key="2">
    <source>
        <dbReference type="EMBL" id="KAD3640558.1"/>
    </source>
</evidence>
<dbReference type="Proteomes" id="UP000326396">
    <property type="component" value="Linkage Group LG5"/>
</dbReference>
<feature type="region of interest" description="Disordered" evidence="1">
    <location>
        <begin position="1"/>
        <end position="27"/>
    </location>
</feature>
<reference evidence="2 3" key="1">
    <citation type="submission" date="2019-05" db="EMBL/GenBank/DDBJ databases">
        <title>Mikania micrantha, genome provides insights into the molecular mechanism of rapid growth.</title>
        <authorList>
            <person name="Liu B."/>
        </authorList>
    </citation>
    <scope>NUCLEOTIDE SEQUENCE [LARGE SCALE GENOMIC DNA]</scope>
    <source>
        <strain evidence="2">NLD-2019</strain>
        <tissue evidence="2">Leaf</tissue>
    </source>
</reference>
<dbReference type="EMBL" id="SZYD01000015">
    <property type="protein sequence ID" value="KAD3640558.1"/>
    <property type="molecule type" value="Genomic_DNA"/>
</dbReference>
<sequence length="83" mass="9207">MNLDGDGGSDNDEAIQHDKGEEENGARGIAWDEMCKIYDGKDMNLEGDDGGNNNQAIHLIRPYGRGEEETSARCNHERINNTK</sequence>
<gene>
    <name evidence="2" type="ORF">E3N88_29781</name>
</gene>
<name>A0A5N6MKC9_9ASTR</name>
<feature type="region of interest" description="Disordered" evidence="1">
    <location>
        <begin position="64"/>
        <end position="83"/>
    </location>
</feature>
<proteinExistence type="predicted"/>
<organism evidence="2 3">
    <name type="scientific">Mikania micrantha</name>
    <name type="common">bitter vine</name>
    <dbReference type="NCBI Taxonomy" id="192012"/>
    <lineage>
        <taxon>Eukaryota</taxon>
        <taxon>Viridiplantae</taxon>
        <taxon>Streptophyta</taxon>
        <taxon>Embryophyta</taxon>
        <taxon>Tracheophyta</taxon>
        <taxon>Spermatophyta</taxon>
        <taxon>Magnoliopsida</taxon>
        <taxon>eudicotyledons</taxon>
        <taxon>Gunneridae</taxon>
        <taxon>Pentapetalae</taxon>
        <taxon>asterids</taxon>
        <taxon>campanulids</taxon>
        <taxon>Asterales</taxon>
        <taxon>Asteraceae</taxon>
        <taxon>Asteroideae</taxon>
        <taxon>Heliantheae alliance</taxon>
        <taxon>Eupatorieae</taxon>
        <taxon>Mikania</taxon>
    </lineage>
</organism>
<evidence type="ECO:0000256" key="1">
    <source>
        <dbReference type="SAM" id="MobiDB-lite"/>
    </source>
</evidence>
<comment type="caution">
    <text evidence="2">The sequence shown here is derived from an EMBL/GenBank/DDBJ whole genome shotgun (WGS) entry which is preliminary data.</text>
</comment>